<comment type="function">
    <text evidence="5">Responsible for synthesis of pseudouridine from uracil-55 in the psi GC loop of transfer RNAs.</text>
</comment>
<accession>A0A2P8H7B1</accession>
<comment type="caution">
    <text evidence="8">The sequence shown here is derived from an EMBL/GenBank/DDBJ whole genome shotgun (WGS) entry which is preliminary data.</text>
</comment>
<dbReference type="OrthoDB" id="9802309at2"/>
<evidence type="ECO:0000259" key="6">
    <source>
        <dbReference type="Pfam" id="PF01509"/>
    </source>
</evidence>
<dbReference type="EC" id="5.4.99.25" evidence="5"/>
<reference evidence="8 9" key="1">
    <citation type="submission" date="2018-03" db="EMBL/GenBank/DDBJ databases">
        <title>Genomic Encyclopedia of Type Strains, Phase III (KMG-III): the genomes of soil and plant-associated and newly described type strains.</title>
        <authorList>
            <person name="Whitman W."/>
        </authorList>
    </citation>
    <scope>NUCLEOTIDE SEQUENCE [LARGE SCALE GENOMIC DNA]</scope>
    <source>
        <strain evidence="8 9">CGMCC 1.12259</strain>
    </source>
</reference>
<evidence type="ECO:0000259" key="7">
    <source>
        <dbReference type="Pfam" id="PF16198"/>
    </source>
</evidence>
<proteinExistence type="inferred from homology"/>
<sequence>MAINGILPLWKERGMTSHDCVFKLRKILKTKKVGHTGTLDPEVDGVLPICIGNTTKVAEYITDQGKSYEAEVTIGYSTETEDATGTLVSADDSEKHITKEQLLKVFEELTGEITQIPPMYSAVKVNGKKLYEYARQGIEVERPSRIVRIDSIELLDEQQEWNGKRIKFNIRIRCGKGTYIRTLAVQIGQLLGYPAHMSRLTRTQSGKFRREDCVTLAQVAELAQNDSVNTILKPLSYGLSVFPFVEIAEKEVFAIRNGQVLERHPILDKQKFVVFTVEGHPLALYKRHPEKADKMKPEKMFSIPTTDEV</sequence>
<gene>
    <name evidence="5" type="primary">truB</name>
    <name evidence="8" type="ORF">B0H99_101337</name>
</gene>
<feature type="domain" description="Pseudouridine synthase II N-terminal" evidence="6">
    <location>
        <begin position="25"/>
        <end position="180"/>
    </location>
</feature>
<dbReference type="PANTHER" id="PTHR13767:SF2">
    <property type="entry name" value="PSEUDOURIDYLATE SYNTHASE TRUB1"/>
    <property type="match status" value="1"/>
</dbReference>
<feature type="domain" description="tRNA pseudouridylate synthase B C-terminal" evidence="7">
    <location>
        <begin position="181"/>
        <end position="238"/>
    </location>
</feature>
<dbReference type="FunFam" id="3.30.2350.10:FF:000011">
    <property type="entry name" value="tRNA pseudouridine synthase B"/>
    <property type="match status" value="1"/>
</dbReference>
<dbReference type="Pfam" id="PF16198">
    <property type="entry name" value="TruB_C_2"/>
    <property type="match status" value="1"/>
</dbReference>
<feature type="active site" description="Nucleophile" evidence="5">
    <location>
        <position position="40"/>
    </location>
</feature>
<evidence type="ECO:0000256" key="5">
    <source>
        <dbReference type="HAMAP-Rule" id="MF_01080"/>
    </source>
</evidence>
<dbReference type="GO" id="GO:0031119">
    <property type="term" value="P:tRNA pseudouridine synthesis"/>
    <property type="evidence" value="ECO:0007669"/>
    <property type="project" value="UniProtKB-UniRule"/>
</dbReference>
<dbReference type="HAMAP" id="MF_01080">
    <property type="entry name" value="TruB_bact"/>
    <property type="match status" value="1"/>
</dbReference>
<dbReference type="PANTHER" id="PTHR13767">
    <property type="entry name" value="TRNA-PSEUDOURIDINE SYNTHASE"/>
    <property type="match status" value="1"/>
</dbReference>
<evidence type="ECO:0000256" key="3">
    <source>
        <dbReference type="ARBA" id="ARBA00022694"/>
    </source>
</evidence>
<keyword evidence="3 5" id="KW-0819">tRNA processing</keyword>
<dbReference type="GO" id="GO:0003723">
    <property type="term" value="F:RNA binding"/>
    <property type="evidence" value="ECO:0007669"/>
    <property type="project" value="InterPro"/>
</dbReference>
<dbReference type="InterPro" id="IPR014780">
    <property type="entry name" value="tRNA_psdUridine_synth_TruB"/>
</dbReference>
<dbReference type="Gene3D" id="3.30.2350.10">
    <property type="entry name" value="Pseudouridine synthase"/>
    <property type="match status" value="1"/>
</dbReference>
<dbReference type="InterPro" id="IPR032819">
    <property type="entry name" value="TruB_C"/>
</dbReference>
<evidence type="ECO:0000256" key="1">
    <source>
        <dbReference type="ARBA" id="ARBA00000385"/>
    </source>
</evidence>
<dbReference type="InterPro" id="IPR002501">
    <property type="entry name" value="PsdUridine_synth_N"/>
</dbReference>
<name>A0A2P8H7B1_9BACL</name>
<comment type="catalytic activity">
    <reaction evidence="1 5">
        <text>uridine(55) in tRNA = pseudouridine(55) in tRNA</text>
        <dbReference type="Rhea" id="RHEA:42532"/>
        <dbReference type="Rhea" id="RHEA-COMP:10101"/>
        <dbReference type="Rhea" id="RHEA-COMP:10102"/>
        <dbReference type="ChEBI" id="CHEBI:65314"/>
        <dbReference type="ChEBI" id="CHEBI:65315"/>
        <dbReference type="EC" id="5.4.99.25"/>
    </reaction>
</comment>
<keyword evidence="9" id="KW-1185">Reference proteome</keyword>
<dbReference type="RefSeq" id="WP_106531878.1">
    <property type="nucleotide sequence ID" value="NZ_PYAT01000001.1"/>
</dbReference>
<dbReference type="EMBL" id="PYAT01000001">
    <property type="protein sequence ID" value="PSL42089.1"/>
    <property type="molecule type" value="Genomic_DNA"/>
</dbReference>
<dbReference type="InterPro" id="IPR020103">
    <property type="entry name" value="PsdUridine_synth_cat_dom_sf"/>
</dbReference>
<dbReference type="GO" id="GO:1990481">
    <property type="term" value="P:mRNA pseudouridine synthesis"/>
    <property type="evidence" value="ECO:0007669"/>
    <property type="project" value="TreeGrafter"/>
</dbReference>
<evidence type="ECO:0000313" key="8">
    <source>
        <dbReference type="EMBL" id="PSL42089.1"/>
    </source>
</evidence>
<keyword evidence="4 5" id="KW-0413">Isomerase</keyword>
<organism evidence="8 9">
    <name type="scientific">Planomicrobium soli</name>
    <dbReference type="NCBI Taxonomy" id="1176648"/>
    <lineage>
        <taxon>Bacteria</taxon>
        <taxon>Bacillati</taxon>
        <taxon>Bacillota</taxon>
        <taxon>Bacilli</taxon>
        <taxon>Bacillales</taxon>
        <taxon>Caryophanaceae</taxon>
        <taxon>Planomicrobium</taxon>
    </lineage>
</organism>
<evidence type="ECO:0000256" key="4">
    <source>
        <dbReference type="ARBA" id="ARBA00023235"/>
    </source>
</evidence>
<dbReference type="AlphaFoldDB" id="A0A2P8H7B1"/>
<dbReference type="NCBIfam" id="TIGR00431">
    <property type="entry name" value="TruB"/>
    <property type="match status" value="1"/>
</dbReference>
<dbReference type="GO" id="GO:0160148">
    <property type="term" value="F:tRNA pseudouridine(55) synthase activity"/>
    <property type="evidence" value="ECO:0007669"/>
    <property type="project" value="UniProtKB-EC"/>
</dbReference>
<dbReference type="SUPFAM" id="SSF55120">
    <property type="entry name" value="Pseudouridine synthase"/>
    <property type="match status" value="1"/>
</dbReference>
<dbReference type="Proteomes" id="UP000242682">
    <property type="component" value="Unassembled WGS sequence"/>
</dbReference>
<protein>
    <recommendedName>
        <fullName evidence="5">tRNA pseudouridine synthase B</fullName>
        <ecNumber evidence="5">5.4.99.25</ecNumber>
    </recommendedName>
    <alternativeName>
        <fullName evidence="5">tRNA pseudouridine(55) synthase</fullName>
        <shortName evidence="5">Psi55 synthase</shortName>
    </alternativeName>
    <alternativeName>
        <fullName evidence="5">tRNA pseudouridylate synthase</fullName>
    </alternativeName>
    <alternativeName>
        <fullName evidence="5">tRNA-uridine isomerase</fullName>
    </alternativeName>
</protein>
<evidence type="ECO:0000313" key="9">
    <source>
        <dbReference type="Proteomes" id="UP000242682"/>
    </source>
</evidence>
<dbReference type="Pfam" id="PF01509">
    <property type="entry name" value="TruB_N"/>
    <property type="match status" value="1"/>
</dbReference>
<dbReference type="CDD" id="cd02573">
    <property type="entry name" value="PseudoU_synth_EcTruB"/>
    <property type="match status" value="1"/>
</dbReference>
<evidence type="ECO:0000256" key="2">
    <source>
        <dbReference type="ARBA" id="ARBA00005642"/>
    </source>
</evidence>
<comment type="similarity">
    <text evidence="2 5">Belongs to the pseudouridine synthase TruB family. Type 1 subfamily.</text>
</comment>